<dbReference type="PANTHER" id="PTHR14485">
    <property type="entry name" value="TETRATRICOPEPTIDE REPEAT PROTEIN 23"/>
    <property type="match status" value="1"/>
</dbReference>
<feature type="compositionally biased region" description="Basic residues" evidence="1">
    <location>
        <begin position="70"/>
        <end position="81"/>
    </location>
</feature>
<evidence type="ECO:0000313" key="3">
    <source>
        <dbReference type="Proteomes" id="UP000230750"/>
    </source>
</evidence>
<dbReference type="AlphaFoldDB" id="A0A2G8JD42"/>
<dbReference type="STRING" id="307972.A0A2G8JD42"/>
<protein>
    <submittedName>
        <fullName evidence="2">Uncharacterized protein</fullName>
    </submittedName>
</protein>
<sequence>MSSDSLSVSSEVSDPSDVEEAWDAVKIRKVGEMKVVDIPSGTRETASSDESSEASEDRRSERSDTVSPRGSKKRSKSKKVRLKEGTVIDLTPPDRLLERAEARAKYLETKNKPEDAMKEYMRCTALSRLVYGDGHWMLASSHVNLAYAYLTLRGLAQQAVQHAEIARTLLLGGLHTTESQQVKEQLYSTLQMMYYVFGRAYTMLKKYPLLFHLPK</sequence>
<dbReference type="InterPro" id="IPR011990">
    <property type="entry name" value="TPR-like_helical_dom_sf"/>
</dbReference>
<feature type="compositionally biased region" description="Basic and acidic residues" evidence="1">
    <location>
        <begin position="55"/>
        <end position="64"/>
    </location>
</feature>
<dbReference type="SUPFAM" id="SSF48452">
    <property type="entry name" value="TPR-like"/>
    <property type="match status" value="1"/>
</dbReference>
<name>A0A2G8JD42_STIJA</name>
<dbReference type="OrthoDB" id="9986634at2759"/>
<accession>A0A2G8JD42</accession>
<feature type="compositionally biased region" description="Basic and acidic residues" evidence="1">
    <location>
        <begin position="23"/>
        <end position="35"/>
    </location>
</feature>
<dbReference type="EMBL" id="MRZV01002455">
    <property type="protein sequence ID" value="PIK33660.1"/>
    <property type="molecule type" value="Genomic_DNA"/>
</dbReference>
<evidence type="ECO:0000256" key="1">
    <source>
        <dbReference type="SAM" id="MobiDB-lite"/>
    </source>
</evidence>
<dbReference type="InterPro" id="IPR042621">
    <property type="entry name" value="TTC23/TTC23L"/>
</dbReference>
<evidence type="ECO:0000313" key="2">
    <source>
        <dbReference type="EMBL" id="PIK33660.1"/>
    </source>
</evidence>
<proteinExistence type="predicted"/>
<comment type="caution">
    <text evidence="2">The sequence shown here is derived from an EMBL/GenBank/DDBJ whole genome shotgun (WGS) entry which is preliminary data.</text>
</comment>
<feature type="compositionally biased region" description="Low complexity" evidence="1">
    <location>
        <begin position="1"/>
        <end position="13"/>
    </location>
</feature>
<dbReference type="Proteomes" id="UP000230750">
    <property type="component" value="Unassembled WGS sequence"/>
</dbReference>
<dbReference type="PANTHER" id="PTHR14485:SF2">
    <property type="entry name" value="FUNGAL STAND N-TERMINAL GOODBYE DOMAIN-CONTAINING PROTEIN"/>
    <property type="match status" value="1"/>
</dbReference>
<feature type="region of interest" description="Disordered" evidence="1">
    <location>
        <begin position="1"/>
        <end position="85"/>
    </location>
</feature>
<reference evidence="2 3" key="1">
    <citation type="journal article" date="2017" name="PLoS Biol.">
        <title>The sea cucumber genome provides insights into morphological evolution and visceral regeneration.</title>
        <authorList>
            <person name="Zhang X."/>
            <person name="Sun L."/>
            <person name="Yuan J."/>
            <person name="Sun Y."/>
            <person name="Gao Y."/>
            <person name="Zhang L."/>
            <person name="Li S."/>
            <person name="Dai H."/>
            <person name="Hamel J.F."/>
            <person name="Liu C."/>
            <person name="Yu Y."/>
            <person name="Liu S."/>
            <person name="Lin W."/>
            <person name="Guo K."/>
            <person name="Jin S."/>
            <person name="Xu P."/>
            <person name="Storey K.B."/>
            <person name="Huan P."/>
            <person name="Zhang T."/>
            <person name="Zhou Y."/>
            <person name="Zhang J."/>
            <person name="Lin C."/>
            <person name="Li X."/>
            <person name="Xing L."/>
            <person name="Huo D."/>
            <person name="Sun M."/>
            <person name="Wang L."/>
            <person name="Mercier A."/>
            <person name="Li F."/>
            <person name="Yang H."/>
            <person name="Xiang J."/>
        </authorList>
    </citation>
    <scope>NUCLEOTIDE SEQUENCE [LARGE SCALE GENOMIC DNA]</scope>
    <source>
        <strain evidence="2">Shaxun</strain>
        <tissue evidence="2">Muscle</tissue>
    </source>
</reference>
<organism evidence="2 3">
    <name type="scientific">Stichopus japonicus</name>
    <name type="common">Sea cucumber</name>
    <dbReference type="NCBI Taxonomy" id="307972"/>
    <lineage>
        <taxon>Eukaryota</taxon>
        <taxon>Metazoa</taxon>
        <taxon>Echinodermata</taxon>
        <taxon>Eleutherozoa</taxon>
        <taxon>Echinozoa</taxon>
        <taxon>Holothuroidea</taxon>
        <taxon>Aspidochirotacea</taxon>
        <taxon>Aspidochirotida</taxon>
        <taxon>Stichopodidae</taxon>
        <taxon>Apostichopus</taxon>
    </lineage>
</organism>
<keyword evidence="3" id="KW-1185">Reference proteome</keyword>
<gene>
    <name evidence="2" type="ORF">BSL78_29523</name>
</gene>